<feature type="compositionally biased region" description="Basic and acidic residues" evidence="1">
    <location>
        <begin position="712"/>
        <end position="726"/>
    </location>
</feature>
<feature type="compositionally biased region" description="Polar residues" evidence="1">
    <location>
        <begin position="5185"/>
        <end position="5209"/>
    </location>
</feature>
<feature type="region of interest" description="Disordered" evidence="1">
    <location>
        <begin position="1545"/>
        <end position="1960"/>
    </location>
</feature>
<feature type="region of interest" description="Disordered" evidence="1">
    <location>
        <begin position="1070"/>
        <end position="1492"/>
    </location>
</feature>
<evidence type="ECO:0000256" key="1">
    <source>
        <dbReference type="SAM" id="MobiDB-lite"/>
    </source>
</evidence>
<feature type="compositionally biased region" description="Low complexity" evidence="1">
    <location>
        <begin position="1801"/>
        <end position="1812"/>
    </location>
</feature>
<feature type="region of interest" description="Disordered" evidence="1">
    <location>
        <begin position="3274"/>
        <end position="3401"/>
    </location>
</feature>
<feature type="compositionally biased region" description="Basic and acidic residues" evidence="1">
    <location>
        <begin position="1826"/>
        <end position="1836"/>
    </location>
</feature>
<feature type="region of interest" description="Disordered" evidence="1">
    <location>
        <begin position="6062"/>
        <end position="6208"/>
    </location>
</feature>
<feature type="compositionally biased region" description="Basic and acidic residues" evidence="1">
    <location>
        <begin position="137"/>
        <end position="159"/>
    </location>
</feature>
<feature type="compositionally biased region" description="Polar residues" evidence="1">
    <location>
        <begin position="2982"/>
        <end position="2996"/>
    </location>
</feature>
<feature type="compositionally biased region" description="Basic residues" evidence="1">
    <location>
        <begin position="2418"/>
        <end position="2429"/>
    </location>
</feature>
<evidence type="ECO:0000313" key="2">
    <source>
        <dbReference type="EMBL" id="KAB8302299.1"/>
    </source>
</evidence>
<feature type="region of interest" description="Disordered" evidence="1">
    <location>
        <begin position="2877"/>
        <end position="3188"/>
    </location>
</feature>
<feature type="compositionally biased region" description="Basic and acidic residues" evidence="1">
    <location>
        <begin position="1272"/>
        <end position="1288"/>
    </location>
</feature>
<feature type="region of interest" description="Disordered" evidence="1">
    <location>
        <begin position="6299"/>
        <end position="6318"/>
    </location>
</feature>
<dbReference type="InterPro" id="IPR053268">
    <property type="entry name" value="Woronin_anchor"/>
</dbReference>
<feature type="compositionally biased region" description="Polar residues" evidence="1">
    <location>
        <begin position="192"/>
        <end position="206"/>
    </location>
</feature>
<feature type="region of interest" description="Disordered" evidence="1">
    <location>
        <begin position="3950"/>
        <end position="4138"/>
    </location>
</feature>
<feature type="compositionally biased region" description="Polar residues" evidence="1">
    <location>
        <begin position="4756"/>
        <end position="4770"/>
    </location>
</feature>
<feature type="compositionally biased region" description="Pro residues" evidence="1">
    <location>
        <begin position="598"/>
        <end position="610"/>
    </location>
</feature>
<feature type="region of interest" description="Disordered" evidence="1">
    <location>
        <begin position="3544"/>
        <end position="3581"/>
    </location>
</feature>
<feature type="compositionally biased region" description="Polar residues" evidence="1">
    <location>
        <begin position="4549"/>
        <end position="4564"/>
    </location>
</feature>
<feature type="compositionally biased region" description="Basic and acidic residues" evidence="1">
    <location>
        <begin position="4017"/>
        <end position="4031"/>
    </location>
</feature>
<evidence type="ECO:0008006" key="4">
    <source>
        <dbReference type="Google" id="ProtNLM"/>
    </source>
</evidence>
<feature type="compositionally biased region" description="Basic and acidic residues" evidence="1">
    <location>
        <begin position="339"/>
        <end position="348"/>
    </location>
</feature>
<feature type="region of interest" description="Disordered" evidence="1">
    <location>
        <begin position="3825"/>
        <end position="3847"/>
    </location>
</feature>
<feature type="compositionally biased region" description="Basic residues" evidence="1">
    <location>
        <begin position="3609"/>
        <end position="3618"/>
    </location>
</feature>
<feature type="region of interest" description="Disordered" evidence="1">
    <location>
        <begin position="3215"/>
        <end position="3260"/>
    </location>
</feature>
<feature type="compositionally biased region" description="Polar residues" evidence="1">
    <location>
        <begin position="558"/>
        <end position="570"/>
    </location>
</feature>
<dbReference type="PANTHER" id="PTHR40641:SF2">
    <property type="entry name" value="INVOLUCRIN REPEAT PROTEIN"/>
    <property type="match status" value="1"/>
</dbReference>
<feature type="region of interest" description="Disordered" evidence="1">
    <location>
        <begin position="5607"/>
        <end position="5720"/>
    </location>
</feature>
<feature type="compositionally biased region" description="Basic and acidic residues" evidence="1">
    <location>
        <begin position="222"/>
        <end position="256"/>
    </location>
</feature>
<feature type="compositionally biased region" description="Acidic residues" evidence="1">
    <location>
        <begin position="439"/>
        <end position="454"/>
    </location>
</feature>
<feature type="region of interest" description="Disordered" evidence="1">
    <location>
        <begin position="2330"/>
        <end position="2584"/>
    </location>
</feature>
<feature type="compositionally biased region" description="Polar residues" evidence="1">
    <location>
        <begin position="6348"/>
        <end position="6361"/>
    </location>
</feature>
<feature type="compositionally biased region" description="Basic and acidic residues" evidence="1">
    <location>
        <begin position="1876"/>
        <end position="1894"/>
    </location>
</feature>
<feature type="region of interest" description="Disordered" evidence="1">
    <location>
        <begin position="4233"/>
        <end position="4679"/>
    </location>
</feature>
<evidence type="ECO:0000313" key="3">
    <source>
        <dbReference type="Proteomes" id="UP000326757"/>
    </source>
</evidence>
<feature type="compositionally biased region" description="Basic and acidic residues" evidence="1">
    <location>
        <begin position="5793"/>
        <end position="5803"/>
    </location>
</feature>
<feature type="compositionally biased region" description="Polar residues" evidence="1">
    <location>
        <begin position="5217"/>
        <end position="5228"/>
    </location>
</feature>
<feature type="compositionally biased region" description="Polar residues" evidence="1">
    <location>
        <begin position="1250"/>
        <end position="1264"/>
    </location>
</feature>
<feature type="compositionally biased region" description="Polar residues" evidence="1">
    <location>
        <begin position="1195"/>
        <end position="1211"/>
    </location>
</feature>
<feature type="compositionally biased region" description="Polar residues" evidence="1">
    <location>
        <begin position="1903"/>
        <end position="1924"/>
    </location>
</feature>
<feature type="region of interest" description="Disordered" evidence="1">
    <location>
        <begin position="990"/>
        <end position="1039"/>
    </location>
</feature>
<sequence>MDEKRDRYGMGGNPPIAPGGNGYGSGSFNGNGGRGYNGHAPPYLGLDGGESSISGRGPNDERYGSRPPNTPMTPYTPYTPKTVGYDGGESSISAATPRHDRYYGEESAIGGRPAVTPGTAPYRGGEGSFNVSTPRTGRYDGRESYIEARTPKAGRHEAAESIMSAGTPRTGRFDPGMESSIAHPDTPRTAHYDTTATTMSIDQSRTGPYDKDNTITVAEYYDPERAREHERQMMERERFERERGIARPSGTEHSRPPTEYLSTSGSSTSSYLDISRHFPTKGFSIRSFFTTPSEKSDSKRKKKKSKKLTRHNSSSSSSLNEDLAFGTGFLRYRRKRNVRSRDGRDRQWETVGYKSSKENLREGRSITNERPTSARRPTTDAEILAVGAGLAKLARDQHKKDTKNGKNGRAVPETSISSNRRHKRGNPSSRTIPNKTDPNDDEAWESASDDESDSSVDTGLAFGGGGHAGKNQAGKSKAGFFGRRRTHGPKSRKSCVVDPRLLGPQNSLNGYLSDRAVGFEDVQWESGSDFGQHTYTPYDHPDRHVTDVYVYERERVSRTQSAGSGSQAPLQQVFPVPTDDPSRFDVARASSSEQNTPRPAPVPIQQPQPITPVSQSVYYESKYVRSESGGILKSSPARSKSLAGAALAGVAGAAVGAVIASNLRDEKESPRDDDRRDQRSYSESAISRRDDNRKERRRDDDQYSIADSSIFKPRDDDRKERRRDYDLTSVAESNLTWDEKRERRREERRKDDSRSSTSSSDRDKNRERIRDDPDAAAEERERRRRERREERRAPDRIEDNYEERRSHVLSEISAIARTPTDPFQYQVSDSPPHEESSSRPREESVPSVVTVEREPDFTVKRSSSFKESYSISRSVSRSESRSDFSDKNDKEQRHKDELKALRDAEKIYEEAEHSTAPIEAAAIAAAAAAIVKDGFRESRSAKRRGERRSDSEDPPKDSDSNNAPEKSHEDVMAEADRAYREIVMARKVAAEVRRSRTPSPERSVINKYEEELEEEPPRIVTPPGMHERRKGPYDAPNADFKLDYIMTPKDLKVYSIPGKRYKVDEADLMGPFMTKDPDARLPRPLLNLIRPTPTSTPSPEKQFAASARKENENTTDSNQSSDRSTERSRSEPESERYSKLRDRDEEREQTSARPQDESTHFNDRNQDPEQTSSYRSQDEPAQTRDEDQSYEETPLYQSQDEQMDATQAHEQTPSHRSEDILHDTDNRKRSTRDIPPPIIIGPRGDLIRSSDVSAPSPTQSTVSKAVTWGPNETKHFEVESPTEPRDEFISDSSPETPENPRYSEPRSESRSEPKGRWAEMAAGILGAGLGAVGAGSSESSKRSEVSELPRSEKLKDVEQDERSYEYRGVVVEPESPYGESRPDSPPRIIRRDSMPRDAVVELGREILARESRRNTPPQDIRTENLPQATRRDSPPQEVVFELGRQILARESRRNSSPQDNRSEGLPQVTRRDSAPNVGPKPSPLQSSHMPGSFADDLEFSAVVAAGLEDTGFDPNLVYDTEFRKRDSPHGSNEYTYKSPWAESIDDISSIPGEDSSNGGFVMGEVPETPKDWTSVSPADDESSRASKKEQKKRNRERRRSGGDVSSPITDIIVEEPESYFDSSRESRKEQKKRDKGEARRQSLLREESSFVDISPTGELVEEPESYVEPIDTPKKLRKSSRSSTYDGDDIDSPVSTPKRNFSKRSLTYDDKAEPPLRESRRTHSLDDIKNGDEFRTPRKSKRDGGQFDSPSNSGPPSEAGSDSETSSRKKSKERSLSRDLDLSKEPERPSRRDGDDPLWASSRSILSAGSSSKQDDEDPTKKNRKDRSSTKEDNDGTKSIALEPTRDEIEAPKKKAKETPKKSGGLFGFFSGTKSDAAKEELVKGTRDEFDEAKKKKKKRSSTSDGITGSQPSSHLSQLGSSETNGHKSRNEDGTRDSRNDLEGKRSKSSDSKDSFLDNAGILGAGAGLAAGAIAISAQHQQQNAANNNDSEGTMGETGETGDQEKEEILDPEIIERQINPSIDPQYGDLLPLPPSGPVSPNFDPIDDLPKLPESRPATPESKKRTVGTPRDKTPQNRKSLQETLVKSPSQSAVPLKFVMGNRSNPESPVLTRSIGNTPFPAFQASPIAESTIVPRSRSRPMSWDNTKEFKPLYLLETNNRRGSFVSEELIDPLPHLPPSRTNSELDVADLPELGILEKPDLHRPSLDPLLPSLPSDDLASGESTPTAITFKRNLAPSVEFLQDSFPSLEEKENLNLSTDVHSHESFSSDSLAEAVGVAATATAAGFAIETDDTINEKKSRTIQEIQDKSEIHNLEYAPGSHDIVAEQEKTSHTLTGTSNEQTMSIEGELESTEEFPLSKPEKTKKGEGLALASNDITDQAENTPEQIQELEPISTPTKAEHVEPVDEVSTPEVSTPKSKKKKKGKKGKTTSLEQEHQLDLQTEISSQEDKQEPKPDNVSSEHQTVTESSRNLFEKVARPIEFEPTQPYTPKLENDKNDKPGKSDPSFVANLKAESADNAEPFQPMDESPLVDKSMEQEQVPGSSQEIVEAPLPSVEIDPVEEFSVSKSRKEKKKDEKKAKAAASQLENLVLEPISVSATEMPIQERPLEELSEFPREISDPQSSSLVNPEVKPVHKSPILEISDDITPTVDEFTSPKSTTDNEIKKVETTSLDPEPKQAVIEPNFDEPIVSLPEEIMRDTSSDISDIPDQETLQEPTTLVNVEKFEESSSTKSKNDKKNDKEKTKEQTMDLDQEPVGVSQEKTMQAQEKDLVEAPILEEKPKLADIIEGITSPFFRNKKGKATDIEKHVESSNATPMPKSVSERPTPLVGPGGWPITPATPWTAGAEEASKPNDKEYFPAAEDIFPAVIAGAAVLGAEQPKSDETPQDKNELDDLAAGYGNDKLRLPKQLDGESAAYNERLRKDKKYQGQTETPERSLSRSRSIESSNLEQPRSRSATMVPSAASEREELNRMHINETPEPASQLQEEFNGSSSIDSDKEKRSSGLSKLTTREEPPNESFVPQDVTDSVPQDLSEDFTTRDGLSAGHSEEQLSLARQLTAEFGGKSEKDQNHQIAPQIPQEERGQLFDDAEKSPATEPQNEEKSIPVKNEALDGLDAGDKEDQLEPAEESKEEFKSSNSKDKTMENPISQDQNDEFPSNSITSDSAATDMNDQADVPTSQPEIVEGPVNQTATEVFKEMTQTGKKQQTIIEDAHVDNVTSEQTPLEETPAITQEPETSQNVPTNPIFTEPEVIKKEPVDQITTEPVLDNLLTSNSSGYVVTPDILDKPKTTDTPEPLGPEYLQIINEPHTVVDPETEFGPTDKKEDGAIEPTSIEDTSLPEDIDSVNSSQDKYEEAKHVNIQQEIPATPSVASTVDRKIEFSSPPKKSQKDRGKQDDQAQDLIEDAIAAKEITSASQSTNIESLVEQPDSAPVEQIITMPANESSLNDALSTPMTAGLSGLMGPLTGRKKGVLEMVQALGWGKKKDKAAIAAAEQGLPPRPSTARPSTESSMTSARAVSESSVPKVIEVDPIVAPTSNEELEKWALPDKMPRKNSKGKNITNADHEPVQDTIIEETLPIEPKEDIAQQVVELPASIPILEVQSDMSPKRQKGKKRHSLQSFVSEEASKAFRARESASKEPETSSLTTEPAFIEHSSEVTPEPTLENPVEENKEHEPESVLDASAKEPKKDKEKRQSLQSAVSEDTPMEEPNVPRENDVFEESKSQTSENDKPIVENSNEPLEIQREYVLEDVQTPPASVGHNSEPVDEGHGESGKFHGETVKEEIFAPQPQPEHIYLSAPIVDPITEKSSEPEEVPREVIQKVISTPQPQPEQIHEPVVEQPREYSNAPREIIEEALLERSPEPIEQRFNEPLEISPEVVQEDDFVPQAPIEDVSVSTTILNKASLPNEPVSEETTKTIEDIEPIMVDESNLPEDIVPEDIMASVEYVEPESSLQETHLPRDSLLERSDKNIEVAKPNTVDDIPLQEDATPEEDPRKAEFDEPSQSSEESLLPREVALEETSKDFDHSLPEETVIQDESKNAEISGPSHVLEESSLSTEPPTNIEKAEPLSSELPVIEASDARDASTTKKTKDSRKNKKSKDKSQPEPATSTDIIQEPEQTLIAQEPVSEKPFEITESNNPKILEVPIEKGIEMVEPESYHFLDPTSVPLPEDLDNESIELDESANAEILEKPLEHSTSTRIPEKTIANPEIEKPEILEVLDDFEYAASIPLPEDDIKTSTEYNYPESHEVTKVPELVLGNMEQATENLSNLEVPSKREPSEFSEPVPPTMQKSTQEPAPVSPKRLRKDKKKRKSVMTVPLAKESPLPESISKIDTRAVEPISEEVPQIPAAPVVGPSEETIANEPQVGEDTPKEFELETEQKAIEPTELATTPRNIEAVEHISQDNFSEPIGRVSPKQSKKDEKRKSRLSMPSAEENTTRAPLQPSAAQQAEDKPSQASIQNPTESVLEANSKSIVDPTPITLEAEQDDAPESISQDSLDKQSIETSVKDITDSQESNLADPAIKKSTNDEKKRESAITPPSDDIPTESQPEMTEPSKSIDQPPTEGIPGDILPEEFTREVAPEPVALQEPLFEPEEEKDEITVSPEPTIEPIKSEPQKSISQEPIIAPDHAKEEYFAPQKSRMESQIPVEPTTYAQKPALESEIAKEDAFSPQDTKVESAINEEQFLSREPISEPDIIKEEALVPEESTIESTSQPQISTSQNPFLESEITKEESFVPQESAFESQMPDEEATFQQEPDTTPNFSDSRNILAHDLMTGPTTNGEQLPIQNSISEVDIPKPEEVALPDSPVIEASIRKPEQIALPDSPIIEASIPKPEQVALPDSPIEPKSFEPEVSFPQEFALLPEAIENAPIFQERKIDSKSLDLKLAIPQKFPLEPKIVELEPEQISLPESPVEQEILELEIPFQQEPVSEPHVVEELTFPRERPIDTERSGFGSLAPIEFLFEHKLAEPGQIALPESPIEQQESEPEVSFQQEPVVESKKSLTDITLPDNEPNKTVKPDQIALPDSPVEEKEFEPEVFFQQEPVVDTIQHPINVPLPGQKPSAPQHLPLEKKAAETELLIPQTPFDLKMTQEVPTFHGQNTNSKPVEQKITRPRKLNAKDPILESRIKGDAAFPQERSTEPNMFESEKTGLDAVHEGTNDVELEKSRKDKEKRKENLDLSETPNEPADVTSTSQESDIQTPTIVSRPISFNPITDLTPNSQPIGFEHFHPGVESITSDPVDSTHRAEPTIYENASNVTLKAEPTPDQPSIESLPVKTDPETENELAWPAEESKEDERKGENVSALITESPRVVPRAEQFEDSSLEITEPQSMEVDIQHPQNVTEEPDEEPDEELFFEAVESLPTEKFSAYTNTQVTQAPVQITDPDSENIPQEPTEQSIEDILKPLLDEESPMSPIPETVQQKTEDVVPDFQDIRLNKSKAIPVGELPTVDLPRESLIEEHPKEGYGPVEDDVTEVLTENSKDINDRAPDIVEPVPAEIILDDFKAMPIREMPKEVQQQTEDEWGSVSIEESKKDKKRNSILSAPLEPEVLSVATELPKDISSNSGRAEELTPTIDNDVLDTHTSFQVQQFETIVRGDDLFGMSHDKKGEELSSGKFHSDSQPPTGPNTVAVSETQHIEPGGQLLTSPLPIRNIVQTSESTTKPEPILSTTSSSSRPSNNEANSLPSALSLMGPKKDKRKRQATISLNTPNDDQSVFWAGEIPEAEVIRAVPVIEDIGRDEFYSHIARAVEGPRINEYSRPPAKKVKKNTRRQLSNIGNFRPPIKTDLPHNEPMRERKEMPSVIATTAAIANTAFLANKSKESELFKKNESLPKERYLEKEEERQIINEEKPSNDKFDDSVQREDKYPKVFEETKYVSEEDRSDGHDRDEFQKENMIVREPEQVENTQESSANEMSNKYEPPTPRIPALDRAQLFKEPEQMQNALESTIEVPKQPETTEAQENLTLAPFSRILDNAEFVQEPEQTETAQDEVIAETLAEPGPVERSITHEPEQMEIPQEPMVQIPAKPLIMEAREIRTPTRQNFISDDNKHLEIEKIPVSKHYASSSSLSPRSSPPAREPRGDLSEDYLSRPSRREMGKKKKKKDEFDNIKDLLPAPIQEALRSIIVQPRSRSISPSPVSSPTAERAKRARSRSRPPSRPGTPGLTMLPEESEEEHTSILDNRDSAFVNDSPIPPQGNLTENHEDIRESGIHVRENSPSMHVRAPVSSADAAIESMAWPSVDEDAGTVDLKKLQRPKVVESLEHHDHRIDDLPTQKNRGERHTDLHKVQTIHGVHSPREEKHKLTRKTSLTRGELAEANHVDFVRSQRLKAFQTKSKEKLSESNQAEPINKSVTPEKQHTRHRVHRSELTDPPYRKPKDNKYGELEPSKTPRTPKAEQRSVSESSPSLFGSAALAAAGLGFAAARKSSQESRPLSAQSHKRQRSASNISVTRLRTPVPLDAPQPPQFPDNANTNRSFTPPLRRTSRKISGDLKSLRQQSSIDLAKEIVPASVITATSTSSINTANPTANEGRARAQEMADVYDGYGEGRIGSPRSPTRPHSMRRRQSMQVLELESKLDQLTAENRALAESKAHAEHMLRSSQGAPAALVERDAQIDLLKRTLASMQDEVKRLTEVNAGLSSAAVTLGQQYNARYGTLESQHAQTSRELQQAREAHHNLQIEVEGIIHNAIQERDHEIASLRSQLGAAKEQIRAMQKEILAAKAGDAQFLIMRDEDYFDTACQQLCQHVQQWVLRFSKFSDMRACRLTSEINNDKTIDRLDNAILDGSDVDSYLADRVRRRDVFMSMTMTMLWEFIFTRYLFGMDREQRQKLKSLEKVLSEVGPPSAVHQWRATTLTLLSKRDSFARQKEQDTLAVVHAVFETLTEILPPPSHLEGQIEEQLKRVVKAAVDLSIEMRTQRAEYMMLPPLQPEYDANGDLASKVSFNAALMNERSGDTISNEELEAQKAVVRVVLFPLVVKKGDDFGQGDEEIVVCPAQVLVAKPRMGRGPVGRIYSPANGVDMDRRSDMSRTPTSIQSSMPDTNVI</sequence>
<feature type="compositionally biased region" description="Basic residues" evidence="1">
    <location>
        <begin position="4093"/>
        <end position="4102"/>
    </location>
</feature>
<feature type="compositionally biased region" description="Basic and acidic residues" evidence="1">
    <location>
        <begin position="2903"/>
        <end position="2912"/>
    </location>
</feature>
<feature type="compositionally biased region" description="Low complexity" evidence="1">
    <location>
        <begin position="6071"/>
        <end position="6082"/>
    </location>
</feature>
<feature type="compositionally biased region" description="Basic and acidic residues" evidence="1">
    <location>
        <begin position="737"/>
        <end position="808"/>
    </location>
</feature>
<feature type="region of interest" description="Disordered" evidence="1">
    <location>
        <begin position="6551"/>
        <end position="6570"/>
    </location>
</feature>
<feature type="compositionally biased region" description="Polar residues" evidence="1">
    <location>
        <begin position="3361"/>
        <end position="3374"/>
    </location>
</feature>
<feature type="compositionally biased region" description="Basic and acidic residues" evidence="1">
    <location>
        <begin position="2607"/>
        <end position="2620"/>
    </location>
</feature>
<feature type="compositionally biased region" description="Low complexity" evidence="1">
    <location>
        <begin position="72"/>
        <end position="82"/>
    </location>
</feature>
<dbReference type="OrthoDB" id="5365701at2759"/>
<accession>A0A5N6KG77</accession>
<feature type="region of interest" description="Disordered" evidence="1">
    <location>
        <begin position="934"/>
        <end position="976"/>
    </location>
</feature>
<feature type="compositionally biased region" description="Basic and acidic residues" evidence="1">
    <location>
        <begin position="2802"/>
        <end position="2811"/>
    </location>
</feature>
<feature type="compositionally biased region" description="Basic and acidic residues" evidence="1">
    <location>
        <begin position="1176"/>
        <end position="1187"/>
    </location>
</feature>
<feature type="compositionally biased region" description="Basic and acidic residues" evidence="1">
    <location>
        <begin position="3389"/>
        <end position="3398"/>
    </location>
</feature>
<feature type="compositionally biased region" description="Basic and acidic residues" evidence="1">
    <location>
        <begin position="5123"/>
        <end position="5135"/>
    </location>
</feature>
<feature type="compositionally biased region" description="Basic and acidic residues" evidence="1">
    <location>
        <begin position="831"/>
        <end position="844"/>
    </location>
</feature>
<feature type="compositionally biased region" description="Polar residues" evidence="1">
    <location>
        <begin position="5910"/>
        <end position="5922"/>
    </location>
</feature>
<feature type="compositionally biased region" description="Basic and acidic residues" evidence="1">
    <location>
        <begin position="3712"/>
        <end position="3734"/>
    </location>
</feature>
<feature type="compositionally biased region" description="Polar residues" evidence="1">
    <location>
        <begin position="4437"/>
        <end position="4451"/>
    </location>
</feature>
<feature type="region of interest" description="Disordered" evidence="1">
    <location>
        <begin position="4735"/>
        <end position="4770"/>
    </location>
</feature>
<feature type="compositionally biased region" description="Basic and acidic residues" evidence="1">
    <location>
        <begin position="4525"/>
        <end position="4538"/>
    </location>
</feature>
<feature type="compositionally biased region" description="Low complexity" evidence="1">
    <location>
        <begin position="1979"/>
        <end position="1998"/>
    </location>
</feature>
<feature type="compositionally biased region" description="Basic and acidic residues" evidence="1">
    <location>
        <begin position="2966"/>
        <end position="2978"/>
    </location>
</feature>
<feature type="compositionally biased region" description="Basic and acidic residues" evidence="1">
    <location>
        <begin position="1844"/>
        <end position="1861"/>
    </location>
</feature>
<feature type="compositionally biased region" description="Basic and acidic residues" evidence="1">
    <location>
        <begin position="663"/>
        <end position="701"/>
    </location>
</feature>
<feature type="compositionally biased region" description="Basic and acidic residues" evidence="1">
    <location>
        <begin position="6372"/>
        <end position="6406"/>
    </location>
</feature>
<feature type="compositionally biased region" description="Polar residues" evidence="1">
    <location>
        <begin position="4264"/>
        <end position="4274"/>
    </location>
</feature>
<feature type="compositionally biased region" description="Polar residues" evidence="1">
    <location>
        <begin position="1693"/>
        <end position="1705"/>
    </location>
</feature>
<feature type="compositionally biased region" description="Basic and acidic residues" evidence="1">
    <location>
        <begin position="1123"/>
        <end position="1167"/>
    </location>
</feature>
<gene>
    <name evidence="2" type="ORF">EYC80_005736</name>
</gene>
<feature type="compositionally biased region" description="Polar residues" evidence="1">
    <location>
        <begin position="3505"/>
        <end position="3522"/>
    </location>
</feature>
<feature type="region of interest" description="Disordered" evidence="1">
    <location>
        <begin position="393"/>
        <end position="507"/>
    </location>
</feature>
<feature type="compositionally biased region" description="Basic and acidic residues" evidence="1">
    <location>
        <begin position="3626"/>
        <end position="3642"/>
    </location>
</feature>
<feature type="region of interest" description="Disordered" evidence="1">
    <location>
        <begin position="3491"/>
        <end position="3522"/>
    </location>
</feature>
<feature type="compositionally biased region" description="Basic and acidic residues" evidence="1">
    <location>
        <begin position="1339"/>
        <end position="1365"/>
    </location>
</feature>
<feature type="compositionally biased region" description="Polar residues" evidence="1">
    <location>
        <begin position="3218"/>
        <end position="3247"/>
    </location>
</feature>
<feature type="region of interest" description="Disordered" evidence="1">
    <location>
        <begin position="2607"/>
        <end position="2774"/>
    </location>
</feature>
<feature type="region of interest" description="Disordered" evidence="1">
    <location>
        <begin position="6434"/>
        <end position="6490"/>
    </location>
</feature>
<feature type="compositionally biased region" description="Basic and acidic residues" evidence="1">
    <location>
        <begin position="2724"/>
        <end position="2749"/>
    </location>
</feature>
<feature type="compositionally biased region" description="Basic and acidic residues" evidence="1">
    <location>
        <begin position="6181"/>
        <end position="6190"/>
    </location>
</feature>
<protein>
    <recommendedName>
        <fullName evidence="4">Involucrin repeat protein</fullName>
    </recommendedName>
</protein>
<reference evidence="2 3" key="1">
    <citation type="submission" date="2019-06" db="EMBL/GenBank/DDBJ databases">
        <title>Genome Sequence of the Brown Rot Fungal Pathogen Monilinia laxa.</title>
        <authorList>
            <person name="De Miccolis Angelini R.M."/>
            <person name="Landi L."/>
            <person name="Abate D."/>
            <person name="Pollastro S."/>
            <person name="Romanazzi G."/>
            <person name="Faretra F."/>
        </authorList>
    </citation>
    <scope>NUCLEOTIDE SEQUENCE [LARGE SCALE GENOMIC DNA]</scope>
    <source>
        <strain evidence="2 3">Mlax316</strain>
    </source>
</reference>
<feature type="compositionally biased region" description="Polar residues" evidence="1">
    <location>
        <begin position="3147"/>
        <end position="3182"/>
    </location>
</feature>
<feature type="compositionally biased region" description="Low complexity" evidence="1">
    <location>
        <begin position="4004"/>
        <end position="4016"/>
    </location>
</feature>
<feature type="compositionally biased region" description="Polar residues" evidence="1">
    <location>
        <begin position="4458"/>
        <end position="4476"/>
    </location>
</feature>
<feature type="compositionally biased region" description="Polar residues" evidence="1">
    <location>
        <begin position="2375"/>
        <end position="2387"/>
    </location>
</feature>
<feature type="compositionally biased region" description="Basic residues" evidence="1">
    <location>
        <begin position="1589"/>
        <end position="1598"/>
    </location>
</feature>
<feature type="compositionally biased region" description="Polar residues" evidence="1">
    <location>
        <begin position="5660"/>
        <end position="5669"/>
    </location>
</feature>
<feature type="compositionally biased region" description="Basic and acidic residues" evidence="1">
    <location>
        <begin position="1773"/>
        <end position="1795"/>
    </location>
</feature>
<dbReference type="EMBL" id="VIGI01000003">
    <property type="protein sequence ID" value="KAB8302299.1"/>
    <property type="molecule type" value="Genomic_DNA"/>
</dbReference>
<feature type="compositionally biased region" description="Basic and acidic residues" evidence="1">
    <location>
        <begin position="393"/>
        <end position="404"/>
    </location>
</feature>
<feature type="compositionally biased region" description="Basic residues" evidence="1">
    <location>
        <begin position="482"/>
        <end position="493"/>
    </location>
</feature>
<dbReference type="Proteomes" id="UP000326757">
    <property type="component" value="Unassembled WGS sequence"/>
</dbReference>
<feature type="compositionally biased region" description="Basic and acidic residues" evidence="1">
    <location>
        <begin position="4081"/>
        <end position="4092"/>
    </location>
</feature>
<feature type="compositionally biased region" description="Basic and acidic residues" evidence="1">
    <location>
        <begin position="3118"/>
        <end position="3145"/>
    </location>
</feature>
<feature type="compositionally biased region" description="Polar residues" evidence="1">
    <location>
        <begin position="5626"/>
        <end position="5641"/>
    </location>
</feature>
<feature type="compositionally biased region" description="Low complexity" evidence="1">
    <location>
        <begin position="6129"/>
        <end position="6150"/>
    </location>
</feature>
<feature type="compositionally biased region" description="Basic and acidic residues" evidence="1">
    <location>
        <begin position="1212"/>
        <end position="1232"/>
    </location>
</feature>
<feature type="region of interest" description="Disordered" evidence="1">
    <location>
        <begin position="5563"/>
        <end position="5582"/>
    </location>
</feature>
<feature type="compositionally biased region" description="Polar residues" evidence="1">
    <location>
        <begin position="5682"/>
        <end position="5693"/>
    </location>
</feature>
<feature type="compositionally biased region" description="Polar residues" evidence="1">
    <location>
        <begin position="2077"/>
        <end position="2093"/>
    </location>
</feature>
<organism evidence="2 3">
    <name type="scientific">Monilinia laxa</name>
    <name type="common">Brown rot fungus</name>
    <name type="synonym">Sclerotinia laxa</name>
    <dbReference type="NCBI Taxonomy" id="61186"/>
    <lineage>
        <taxon>Eukaryota</taxon>
        <taxon>Fungi</taxon>
        <taxon>Dikarya</taxon>
        <taxon>Ascomycota</taxon>
        <taxon>Pezizomycotina</taxon>
        <taxon>Leotiomycetes</taxon>
        <taxon>Helotiales</taxon>
        <taxon>Sclerotiniaceae</taxon>
        <taxon>Monilinia</taxon>
    </lineage>
</organism>
<feature type="compositionally biased region" description="Basic and acidic residues" evidence="1">
    <location>
        <begin position="947"/>
        <end position="976"/>
    </location>
</feature>
<feature type="region of interest" description="Disordered" evidence="1">
    <location>
        <begin position="5101"/>
        <end position="5358"/>
    </location>
</feature>
<feature type="region of interest" description="Disordered" evidence="1">
    <location>
        <begin position="6340"/>
        <end position="6412"/>
    </location>
</feature>
<feature type="region of interest" description="Disordered" evidence="1">
    <location>
        <begin position="3600"/>
        <end position="3777"/>
    </location>
</feature>
<feature type="compositionally biased region" description="Basic and acidic residues" evidence="1">
    <location>
        <begin position="5151"/>
        <end position="5183"/>
    </location>
</feature>
<feature type="region of interest" description="Disordered" evidence="1">
    <location>
        <begin position="337"/>
        <end position="380"/>
    </location>
</feature>
<feature type="compositionally biased region" description="Polar residues" evidence="1">
    <location>
        <begin position="5709"/>
        <end position="5720"/>
    </location>
</feature>
<feature type="region of interest" description="Disordered" evidence="1">
    <location>
        <begin position="6005"/>
        <end position="6029"/>
    </location>
</feature>
<feature type="compositionally biased region" description="Basic and acidic residues" evidence="1">
    <location>
        <begin position="3959"/>
        <end position="3974"/>
    </location>
</feature>
<feature type="region of interest" description="Disordered" evidence="1">
    <location>
        <begin position="7018"/>
        <end position="7051"/>
    </location>
</feature>
<proteinExistence type="predicted"/>
<feature type="compositionally biased region" description="Basic and acidic residues" evidence="1">
    <location>
        <begin position="3768"/>
        <end position="3777"/>
    </location>
</feature>
<feature type="compositionally biased region" description="Gly residues" evidence="1">
    <location>
        <begin position="19"/>
        <end position="36"/>
    </location>
</feature>
<feature type="compositionally biased region" description="Polar residues" evidence="1">
    <location>
        <begin position="7035"/>
        <end position="7051"/>
    </location>
</feature>
<feature type="compositionally biased region" description="Basic and acidic residues" evidence="1">
    <location>
        <begin position="355"/>
        <end position="364"/>
    </location>
</feature>
<feature type="compositionally biased region" description="Basic and acidic residues" evidence="1">
    <location>
        <begin position="3670"/>
        <end position="3696"/>
    </location>
</feature>
<feature type="region of interest" description="Disordered" evidence="1">
    <location>
        <begin position="660"/>
        <end position="898"/>
    </location>
</feature>
<comment type="caution">
    <text evidence="2">The sequence shown here is derived from an EMBL/GenBank/DDBJ whole genome shotgun (WGS) entry which is preliminary data.</text>
</comment>
<feature type="compositionally biased region" description="Basic and acidic residues" evidence="1">
    <location>
        <begin position="2473"/>
        <end position="2482"/>
    </location>
</feature>
<feature type="compositionally biased region" description="Basic residues" evidence="1">
    <location>
        <begin position="5768"/>
        <end position="5777"/>
    </location>
</feature>
<feature type="region of interest" description="Disordered" evidence="1">
    <location>
        <begin position="288"/>
        <end position="321"/>
    </location>
</feature>
<feature type="compositionally biased region" description="Basic and acidic residues" evidence="1">
    <location>
        <begin position="3834"/>
        <end position="3844"/>
    </location>
</feature>
<feature type="compositionally biased region" description="Polar residues" evidence="1">
    <location>
        <begin position="2333"/>
        <end position="2345"/>
    </location>
</feature>
<feature type="compositionally biased region" description="Basic and acidic residues" evidence="1">
    <location>
        <begin position="4372"/>
        <end position="4387"/>
    </location>
</feature>
<feature type="compositionally biased region" description="Basic and acidic residues" evidence="1">
    <location>
        <begin position="1706"/>
        <end position="1736"/>
    </location>
</feature>
<feature type="compositionally biased region" description="Basic and acidic residues" evidence="1">
    <location>
        <begin position="5296"/>
        <end position="5306"/>
    </location>
</feature>
<feature type="compositionally biased region" description="Basic and acidic residues" evidence="1">
    <location>
        <begin position="876"/>
        <end position="898"/>
    </location>
</feature>
<feature type="compositionally biased region" description="Basic and acidic residues" evidence="1">
    <location>
        <begin position="5607"/>
        <end position="5625"/>
    </location>
</feature>
<feature type="region of interest" description="Disordered" evidence="1">
    <location>
        <begin position="4984"/>
        <end position="5027"/>
    </location>
</feature>
<feature type="region of interest" description="Disordered" evidence="1">
    <location>
        <begin position="2802"/>
        <end position="2856"/>
    </location>
</feature>
<feature type="compositionally biased region" description="Basic residues" evidence="1">
    <location>
        <begin position="4305"/>
        <end position="4316"/>
    </location>
</feature>
<feature type="compositionally biased region" description="Basic and acidic residues" evidence="1">
    <location>
        <begin position="3081"/>
        <end position="3106"/>
    </location>
</feature>
<feature type="compositionally biased region" description="Basic residues" evidence="1">
    <location>
        <begin position="298"/>
        <end position="310"/>
    </location>
</feature>
<feature type="region of interest" description="Disordered" evidence="1">
    <location>
        <begin position="1979"/>
        <end position="2123"/>
    </location>
</feature>
<dbReference type="PANTHER" id="PTHR40641">
    <property type="entry name" value="INVOLUCRIN REPEAT PROTEIN (AFU_ORTHOLOGUE AFUA_2G08060)"/>
    <property type="match status" value="1"/>
</dbReference>
<feature type="compositionally biased region" description="Basic and acidic residues" evidence="1">
    <location>
        <begin position="1301"/>
        <end position="1317"/>
    </location>
</feature>
<feature type="compositionally biased region" description="Polar residues" evidence="1">
    <location>
        <begin position="426"/>
        <end position="436"/>
    </location>
</feature>
<name>A0A5N6KG77_MONLA</name>
<feature type="compositionally biased region" description="Low complexity" evidence="1">
    <location>
        <begin position="2941"/>
        <end position="2951"/>
    </location>
</feature>
<feature type="compositionally biased region" description="Basic and acidic residues" evidence="1">
    <location>
        <begin position="4500"/>
        <end position="4514"/>
    </location>
</feature>
<feature type="compositionally biased region" description="Basic and acidic residues" evidence="1">
    <location>
        <begin position="1380"/>
        <end position="1413"/>
    </location>
</feature>
<feature type="compositionally biased region" description="Polar residues" evidence="1">
    <location>
        <begin position="2458"/>
        <end position="2472"/>
    </location>
</feature>
<feature type="compositionally biased region" description="Polar residues" evidence="1">
    <location>
        <begin position="4108"/>
        <end position="4124"/>
    </location>
</feature>
<feature type="compositionally biased region" description="Basic and acidic residues" evidence="1">
    <location>
        <begin position="2493"/>
        <end position="2503"/>
    </location>
</feature>
<feature type="compositionally biased region" description="Basic and acidic residues" evidence="1">
    <location>
        <begin position="1622"/>
        <end position="1648"/>
    </location>
</feature>
<keyword evidence="3" id="KW-1185">Reference proteome</keyword>
<feature type="compositionally biased region" description="Polar residues" evidence="1">
    <location>
        <begin position="2712"/>
        <end position="2721"/>
    </location>
</feature>
<feature type="compositionally biased region" description="Low complexity" evidence="1">
    <location>
        <begin position="1082"/>
        <end position="1093"/>
    </location>
</feature>
<feature type="region of interest" description="Disordered" evidence="1">
    <location>
        <begin position="554"/>
        <end position="613"/>
    </location>
</feature>
<feature type="region of interest" description="Disordered" evidence="1">
    <location>
        <begin position="5763"/>
        <end position="5803"/>
    </location>
</feature>
<feature type="compositionally biased region" description="Basic and acidic residues" evidence="1">
    <location>
        <begin position="5843"/>
        <end position="5908"/>
    </location>
</feature>
<feature type="region of interest" description="Disordered" evidence="1">
    <location>
        <begin position="1"/>
        <end position="270"/>
    </location>
</feature>
<feature type="region of interest" description="Disordered" evidence="1">
    <location>
        <begin position="5843"/>
        <end position="5932"/>
    </location>
</feature>
<feature type="compositionally biased region" description="Basic and acidic residues" evidence="1">
    <location>
        <begin position="2881"/>
        <end position="2893"/>
    </location>
</feature>
<feature type="region of interest" description="Disordered" evidence="1">
    <location>
        <begin position="5520"/>
        <end position="5554"/>
    </location>
</feature>
<feature type="compositionally biased region" description="Basic and acidic residues" evidence="1">
    <location>
        <begin position="1925"/>
        <end position="1956"/>
    </location>
</feature>
<feature type="compositionally biased region" description="Low complexity" evidence="1">
    <location>
        <begin position="1862"/>
        <end position="1875"/>
    </location>
</feature>